<sequence length="115" mass="13527">MKSKNTNNKNNNIPLKNESNKIGFFKTFFNKTNLFTKNFKDNVNLGPITSSFKLVKKTLCTLKTNISNFVWNLFVFVKLDKVLTTKVLVFRSLFSMLVKWSRRGEHLFMLLVFYC</sequence>
<geneLocation type="mitochondrion" evidence="1"/>
<organism evidence="1">
    <name type="scientific">Fomitiporia mediterranea</name>
    <dbReference type="NCBI Taxonomy" id="208960"/>
    <lineage>
        <taxon>Eukaryota</taxon>
        <taxon>Fungi</taxon>
        <taxon>Dikarya</taxon>
        <taxon>Basidiomycota</taxon>
        <taxon>Agaricomycotina</taxon>
        <taxon>Agaricomycetes</taxon>
        <taxon>Hymenochaetales</taxon>
        <taxon>Hymenochaetaceae</taxon>
        <taxon>Fomitiporia</taxon>
    </lineage>
</organism>
<dbReference type="EMBL" id="MK623258">
    <property type="protein sequence ID" value="QEG57116.1"/>
    <property type="molecule type" value="Genomic_DNA"/>
</dbReference>
<protein>
    <submittedName>
        <fullName evidence="1">Uncharacterized protein</fullName>
    </submittedName>
</protein>
<name>A0A5B9RAZ5_9AGAM</name>
<reference evidence="1" key="1">
    <citation type="submission" date="2019-03" db="EMBL/GenBank/DDBJ databases">
        <title>Evidence of extensive intraspecific noncoding reshuffling in a 169kb mitochondrial genome of basidiomycete fungus.</title>
        <authorList>
            <person name="Lee H.-H."/>
            <person name="Ke H.-M."/>
            <person name="Lin C.-Y.I."/>
            <person name="Lee T.J."/>
            <person name="Chung C.-L."/>
            <person name="Tsai I.J."/>
        </authorList>
    </citation>
    <scope>NUCLEOTIDE SEQUENCE</scope>
    <source>
        <strain evidence="1">MF3/22</strain>
    </source>
</reference>
<evidence type="ECO:0000313" key="1">
    <source>
        <dbReference type="EMBL" id="QEG57116.1"/>
    </source>
</evidence>
<gene>
    <name evidence="1" type="ORF">Fomme_000106</name>
</gene>
<keyword evidence="1" id="KW-0496">Mitochondrion</keyword>
<dbReference type="AlphaFoldDB" id="A0A5B9RAZ5"/>
<proteinExistence type="predicted"/>
<accession>A0A5B9RAZ5</accession>